<evidence type="ECO:0000256" key="3">
    <source>
        <dbReference type="ARBA" id="ARBA00022806"/>
    </source>
</evidence>
<dbReference type="GO" id="GO:0016787">
    <property type="term" value="F:hydrolase activity"/>
    <property type="evidence" value="ECO:0007669"/>
    <property type="project" value="UniProtKB-KW"/>
</dbReference>
<dbReference type="GO" id="GO:0003724">
    <property type="term" value="F:RNA helicase activity"/>
    <property type="evidence" value="ECO:0007669"/>
    <property type="project" value="UniProtKB-EC"/>
</dbReference>
<dbReference type="GO" id="GO:0003723">
    <property type="term" value="F:RNA binding"/>
    <property type="evidence" value="ECO:0007669"/>
    <property type="project" value="UniProtKB-UniRule"/>
</dbReference>
<dbReference type="Gene3D" id="3.40.50.300">
    <property type="entry name" value="P-loop containing nucleotide triphosphate hydrolases"/>
    <property type="match status" value="1"/>
</dbReference>
<feature type="domain" description="Helicase C-terminal" evidence="8">
    <location>
        <begin position="96"/>
        <end position="257"/>
    </location>
</feature>
<keyword evidence="2 6" id="KW-0378">Hydrolase</keyword>
<evidence type="ECO:0000256" key="7">
    <source>
        <dbReference type="SAM" id="MobiDB-lite"/>
    </source>
</evidence>
<comment type="function">
    <text evidence="6">RNA helicase.</text>
</comment>
<protein>
    <recommendedName>
        <fullName evidence="6">ATP-dependent RNA helicase</fullName>
        <ecNumber evidence="6">3.6.4.13</ecNumber>
    </recommendedName>
</protein>
<dbReference type="SUPFAM" id="SSF52540">
    <property type="entry name" value="P-loop containing nucleoside triphosphate hydrolases"/>
    <property type="match status" value="1"/>
</dbReference>
<dbReference type="Pfam" id="PF13959">
    <property type="entry name" value="CTE_SPB4"/>
    <property type="match status" value="1"/>
</dbReference>
<keyword evidence="3 6" id="KW-0347">Helicase</keyword>
<evidence type="ECO:0000256" key="2">
    <source>
        <dbReference type="ARBA" id="ARBA00022801"/>
    </source>
</evidence>
<comment type="similarity">
    <text evidence="6">Belongs to the DEAD box helicase family.</text>
</comment>
<dbReference type="AlphaFoldDB" id="A0A834Y7D5"/>
<feature type="region of interest" description="Disordered" evidence="7">
    <location>
        <begin position="356"/>
        <end position="376"/>
    </location>
</feature>
<dbReference type="InterPro" id="IPR025313">
    <property type="entry name" value="SPB4-like_CTE"/>
</dbReference>
<evidence type="ECO:0000256" key="1">
    <source>
        <dbReference type="ARBA" id="ARBA00022741"/>
    </source>
</evidence>
<dbReference type="SMART" id="SM01178">
    <property type="entry name" value="DUF4217"/>
    <property type="match status" value="1"/>
</dbReference>
<evidence type="ECO:0000256" key="4">
    <source>
        <dbReference type="ARBA" id="ARBA00022840"/>
    </source>
</evidence>
<gene>
    <name evidence="9" type="ORF">HCN44_009430</name>
</gene>
<dbReference type="PROSITE" id="PS51194">
    <property type="entry name" value="HELICASE_CTER"/>
    <property type="match status" value="1"/>
</dbReference>
<keyword evidence="10" id="KW-1185">Reference proteome</keyword>
<organism evidence="9 10">
    <name type="scientific">Aphidius gifuensis</name>
    <name type="common">Parasitoid wasp</name>
    <dbReference type="NCBI Taxonomy" id="684658"/>
    <lineage>
        <taxon>Eukaryota</taxon>
        <taxon>Metazoa</taxon>
        <taxon>Ecdysozoa</taxon>
        <taxon>Arthropoda</taxon>
        <taxon>Hexapoda</taxon>
        <taxon>Insecta</taxon>
        <taxon>Pterygota</taxon>
        <taxon>Neoptera</taxon>
        <taxon>Endopterygota</taxon>
        <taxon>Hymenoptera</taxon>
        <taxon>Apocrita</taxon>
        <taxon>Ichneumonoidea</taxon>
        <taxon>Braconidae</taxon>
        <taxon>Aphidiinae</taxon>
        <taxon>Aphidius</taxon>
    </lineage>
</organism>
<evidence type="ECO:0000259" key="8">
    <source>
        <dbReference type="PROSITE" id="PS51194"/>
    </source>
</evidence>
<comment type="domain">
    <text evidence="6">The Q motif is unique to and characteristic of the DEAD box family of RNA helicases and controls ATP binding and hydrolysis.</text>
</comment>
<dbReference type="InterPro" id="IPR027417">
    <property type="entry name" value="P-loop_NTPase"/>
</dbReference>
<evidence type="ECO:0000313" key="9">
    <source>
        <dbReference type="EMBL" id="KAF7998032.1"/>
    </source>
</evidence>
<reference evidence="9 10" key="1">
    <citation type="submission" date="2020-08" db="EMBL/GenBank/DDBJ databases">
        <title>Aphidius gifuensis genome sequencing and assembly.</title>
        <authorList>
            <person name="Du Z."/>
        </authorList>
    </citation>
    <scope>NUCLEOTIDE SEQUENCE [LARGE SCALE GENOMIC DNA]</scope>
    <source>
        <strain evidence="9">YNYX2018</strain>
        <tissue evidence="9">Adults</tissue>
    </source>
</reference>
<dbReference type="Proteomes" id="UP000639338">
    <property type="component" value="Unassembled WGS sequence"/>
</dbReference>
<dbReference type="PANTHER" id="PTHR24031">
    <property type="entry name" value="RNA HELICASE"/>
    <property type="match status" value="1"/>
</dbReference>
<accession>A0A834Y7D5</accession>
<comment type="caution">
    <text evidence="9">The sequence shown here is derived from an EMBL/GenBank/DDBJ whole genome shotgun (WGS) entry which is preliminary data.</text>
</comment>
<feature type="region of interest" description="Disordered" evidence="7">
    <location>
        <begin position="1"/>
        <end position="24"/>
    </location>
</feature>
<comment type="catalytic activity">
    <reaction evidence="6">
        <text>ATP + H2O = ADP + phosphate + H(+)</text>
        <dbReference type="Rhea" id="RHEA:13065"/>
        <dbReference type="ChEBI" id="CHEBI:15377"/>
        <dbReference type="ChEBI" id="CHEBI:15378"/>
        <dbReference type="ChEBI" id="CHEBI:30616"/>
        <dbReference type="ChEBI" id="CHEBI:43474"/>
        <dbReference type="ChEBI" id="CHEBI:456216"/>
        <dbReference type="EC" id="3.6.4.13"/>
    </reaction>
</comment>
<dbReference type="EC" id="3.6.4.13" evidence="6"/>
<dbReference type="GO" id="GO:0005524">
    <property type="term" value="F:ATP binding"/>
    <property type="evidence" value="ECO:0007669"/>
    <property type="project" value="UniProtKB-UniRule"/>
</dbReference>
<keyword evidence="4 6" id="KW-0067">ATP-binding</keyword>
<dbReference type="EMBL" id="JACMRX010000001">
    <property type="protein sequence ID" value="KAF7998032.1"/>
    <property type="molecule type" value="Genomic_DNA"/>
</dbReference>
<dbReference type="OrthoDB" id="10259640at2759"/>
<keyword evidence="1 6" id="KW-0547">Nucleotide-binding</keyword>
<dbReference type="Pfam" id="PF00271">
    <property type="entry name" value="Helicase_C"/>
    <property type="match status" value="1"/>
</dbReference>
<evidence type="ECO:0000256" key="6">
    <source>
        <dbReference type="RuleBase" id="RU365068"/>
    </source>
</evidence>
<name>A0A834Y7D5_APHGI</name>
<proteinExistence type="inferred from homology"/>
<dbReference type="InterPro" id="IPR001650">
    <property type="entry name" value="Helicase_C-like"/>
</dbReference>
<evidence type="ECO:0000313" key="10">
    <source>
        <dbReference type="Proteomes" id="UP000639338"/>
    </source>
</evidence>
<sequence>MAVNKNISMKKDKKNTKVETTQLKKNKTDVKNDKVLKKISNKVIDKKKSKKINIVNESLIENSSDSVDEQIPIDTKIDVKEEINFEGTNIDYVFCQSDKKFLLLNTFIKKNRNKKIVIFLSSDKSIEYHQELFFHLEITTTSILETHNESKRKYILSRYCKSSSGVLLCTHVSIKDLELPIVDLTIQFDPPNNPVEYLQRIKVTKNSQDKNSQALLFLHEKENEFVNYLQSLNVHMDELKYCKNHIADIQPQIEKLVKENYILYTLAREAYKSFMRVYDSNSMKNIFNVEQLDIAEVAKSYGFIVPPAFDLKVGADDILIPEKRLGGGGFGYLRKLNNPDSVKRNKTITAYRQIKRKNKKSNKKLQNNKMNNKKIF</sequence>
<evidence type="ECO:0000256" key="5">
    <source>
        <dbReference type="ARBA" id="ARBA00022884"/>
    </source>
</evidence>
<keyword evidence="5 6" id="KW-0694">RNA-binding</keyword>